<keyword evidence="8" id="KW-1185">Reference proteome</keyword>
<dbReference type="PROSITE" id="PS50977">
    <property type="entry name" value="HTH_TETR_2"/>
    <property type="match status" value="1"/>
</dbReference>
<comment type="caution">
    <text evidence="7">The sequence shown here is derived from an EMBL/GenBank/DDBJ whole genome shotgun (WGS) entry which is preliminary data.</text>
</comment>
<accession>A0A542XAF6</accession>
<dbReference type="InterPro" id="IPR001647">
    <property type="entry name" value="HTH_TetR"/>
</dbReference>
<proteinExistence type="predicted"/>
<dbReference type="SUPFAM" id="SSF46689">
    <property type="entry name" value="Homeodomain-like"/>
    <property type="match status" value="1"/>
</dbReference>
<feature type="domain" description="HTH tetR-type" evidence="6">
    <location>
        <begin position="30"/>
        <end position="90"/>
    </location>
</feature>
<organism evidence="7 8">
    <name type="scientific">Barrientosiimonas humi</name>
    <dbReference type="NCBI Taxonomy" id="999931"/>
    <lineage>
        <taxon>Bacteria</taxon>
        <taxon>Bacillati</taxon>
        <taxon>Actinomycetota</taxon>
        <taxon>Actinomycetes</taxon>
        <taxon>Micrococcales</taxon>
        <taxon>Dermacoccaceae</taxon>
        <taxon>Barrientosiimonas</taxon>
    </lineage>
</organism>
<dbReference type="PANTHER" id="PTHR30055">
    <property type="entry name" value="HTH-TYPE TRANSCRIPTIONAL REGULATOR RUTR"/>
    <property type="match status" value="1"/>
</dbReference>
<name>A0A542XAF6_9MICO</name>
<dbReference type="PANTHER" id="PTHR30055:SF234">
    <property type="entry name" value="HTH-TYPE TRANSCRIPTIONAL REGULATOR BETI"/>
    <property type="match status" value="1"/>
</dbReference>
<feature type="region of interest" description="Disordered" evidence="5">
    <location>
        <begin position="1"/>
        <end position="33"/>
    </location>
</feature>
<dbReference type="EMBL" id="VFOK01000001">
    <property type="protein sequence ID" value="TQL32823.1"/>
    <property type="molecule type" value="Genomic_DNA"/>
</dbReference>
<evidence type="ECO:0000259" key="6">
    <source>
        <dbReference type="PROSITE" id="PS50977"/>
    </source>
</evidence>
<dbReference type="GO" id="GO:0000976">
    <property type="term" value="F:transcription cis-regulatory region binding"/>
    <property type="evidence" value="ECO:0007669"/>
    <property type="project" value="TreeGrafter"/>
</dbReference>
<dbReference type="Pfam" id="PF00440">
    <property type="entry name" value="TetR_N"/>
    <property type="match status" value="1"/>
</dbReference>
<dbReference type="PRINTS" id="PR00455">
    <property type="entry name" value="HTHTETR"/>
</dbReference>
<evidence type="ECO:0000256" key="1">
    <source>
        <dbReference type="ARBA" id="ARBA00023015"/>
    </source>
</evidence>
<evidence type="ECO:0000256" key="5">
    <source>
        <dbReference type="SAM" id="MobiDB-lite"/>
    </source>
</evidence>
<dbReference type="AlphaFoldDB" id="A0A542XAF6"/>
<dbReference type="InterPro" id="IPR009057">
    <property type="entry name" value="Homeodomain-like_sf"/>
</dbReference>
<keyword evidence="3" id="KW-0804">Transcription</keyword>
<gene>
    <name evidence="7" type="ORF">FB554_0956</name>
</gene>
<evidence type="ECO:0000256" key="2">
    <source>
        <dbReference type="ARBA" id="ARBA00023125"/>
    </source>
</evidence>
<evidence type="ECO:0000313" key="7">
    <source>
        <dbReference type="EMBL" id="TQL32823.1"/>
    </source>
</evidence>
<dbReference type="GO" id="GO:0003700">
    <property type="term" value="F:DNA-binding transcription factor activity"/>
    <property type="evidence" value="ECO:0007669"/>
    <property type="project" value="TreeGrafter"/>
</dbReference>
<keyword evidence="1" id="KW-0805">Transcription regulation</keyword>
<evidence type="ECO:0000313" key="8">
    <source>
        <dbReference type="Proteomes" id="UP000318336"/>
    </source>
</evidence>
<dbReference type="InterPro" id="IPR036271">
    <property type="entry name" value="Tet_transcr_reg_TetR-rel_C_sf"/>
</dbReference>
<dbReference type="Gene3D" id="1.10.357.10">
    <property type="entry name" value="Tetracycline Repressor, domain 2"/>
    <property type="match status" value="1"/>
</dbReference>
<sequence>MATTRNPGSGRRRRRTDESAPRSQRRPTRSQTREHVLAAAAQVFSQHAYAGATLDQIAAAAGLTKGAIYSSFGGKEDLFFEVLRSRTRERVLAAREVLGNAPTFDGAEVGRLLERFTSDDPTWHLALIQFWASVTAAPGSGRLAELQRMRSELRADIESMLTSGGVPADRARWMSVAILALSNGLAIERAIDPGATEGVFAAALETWTE</sequence>
<dbReference type="InterPro" id="IPR050109">
    <property type="entry name" value="HTH-type_TetR-like_transc_reg"/>
</dbReference>
<dbReference type="SUPFAM" id="SSF48498">
    <property type="entry name" value="Tetracyclin repressor-like, C-terminal domain"/>
    <property type="match status" value="1"/>
</dbReference>
<keyword evidence="2 4" id="KW-0238">DNA-binding</keyword>
<evidence type="ECO:0000256" key="3">
    <source>
        <dbReference type="ARBA" id="ARBA00023163"/>
    </source>
</evidence>
<dbReference type="Proteomes" id="UP000318336">
    <property type="component" value="Unassembled WGS sequence"/>
</dbReference>
<protein>
    <submittedName>
        <fullName evidence="7">TetR family transcriptional regulator</fullName>
    </submittedName>
</protein>
<reference evidence="7 8" key="1">
    <citation type="submission" date="2019-06" db="EMBL/GenBank/DDBJ databases">
        <title>Sequencing the genomes of 1000 actinobacteria strains.</title>
        <authorList>
            <person name="Klenk H.-P."/>
        </authorList>
    </citation>
    <scope>NUCLEOTIDE SEQUENCE [LARGE SCALE GENOMIC DNA]</scope>
    <source>
        <strain evidence="7 8">DSM 24617</strain>
    </source>
</reference>
<feature type="DNA-binding region" description="H-T-H motif" evidence="4">
    <location>
        <begin position="53"/>
        <end position="72"/>
    </location>
</feature>
<evidence type="ECO:0000256" key="4">
    <source>
        <dbReference type="PROSITE-ProRule" id="PRU00335"/>
    </source>
</evidence>